<name>A0A915YSV2_9GLOM</name>
<organism evidence="1 2">
    <name type="scientific">Rhizophagus irregularis</name>
    <dbReference type="NCBI Taxonomy" id="588596"/>
    <lineage>
        <taxon>Eukaryota</taxon>
        <taxon>Fungi</taxon>
        <taxon>Fungi incertae sedis</taxon>
        <taxon>Mucoromycota</taxon>
        <taxon>Glomeromycotina</taxon>
        <taxon>Glomeromycetes</taxon>
        <taxon>Glomerales</taxon>
        <taxon>Glomeraceae</taxon>
        <taxon>Rhizophagus</taxon>
    </lineage>
</organism>
<dbReference type="VEuPathDB" id="FungiDB:RhiirFUN_026704"/>
<dbReference type="AlphaFoldDB" id="A0A915YSV2"/>
<proteinExistence type="predicted"/>
<accession>A0A915YSV2</accession>
<evidence type="ECO:0000313" key="2">
    <source>
        <dbReference type="Proteomes" id="UP000684084"/>
    </source>
</evidence>
<dbReference type="OrthoDB" id="2399820at2759"/>
<reference evidence="1" key="1">
    <citation type="submission" date="2020-05" db="EMBL/GenBank/DDBJ databases">
        <authorList>
            <person name="Rincon C."/>
            <person name="Sanders R I."/>
            <person name="Robbins C."/>
            <person name="Chaturvedi A."/>
        </authorList>
    </citation>
    <scope>NUCLEOTIDE SEQUENCE</scope>
    <source>
        <strain evidence="1">CHB12</strain>
    </source>
</reference>
<evidence type="ECO:0000313" key="1">
    <source>
        <dbReference type="EMBL" id="CAB5327667.1"/>
    </source>
</evidence>
<protein>
    <submittedName>
        <fullName evidence="1">Uncharacterized protein</fullName>
    </submittedName>
</protein>
<comment type="caution">
    <text evidence="1">The sequence shown here is derived from an EMBL/GenBank/DDBJ whole genome shotgun (WGS) entry which is preliminary data.</text>
</comment>
<sequence length="87" mass="9801">MMKTSQAYITNVRLDLCSSYAKGDVNIAESILKSNSLPNVDEDFQIERYNARIIARISDDQKSRLEIASILLKNSASAFQVDRGLIY</sequence>
<gene>
    <name evidence="1" type="ORF">CHRIB12_LOCUS2712</name>
</gene>
<dbReference type="Proteomes" id="UP000684084">
    <property type="component" value="Unassembled WGS sequence"/>
</dbReference>
<dbReference type="EMBL" id="CAGKOT010000003">
    <property type="protein sequence ID" value="CAB5327667.1"/>
    <property type="molecule type" value="Genomic_DNA"/>
</dbReference>